<evidence type="ECO:0000313" key="2">
    <source>
        <dbReference type="Proteomes" id="UP000001188"/>
    </source>
</evidence>
<dbReference type="KEGG" id="xca:xcc-b100_1125"/>
<gene>
    <name evidence="1" type="ORF">XCCB100_1125</name>
</gene>
<accession>B0RPT8</accession>
<dbReference type="Proteomes" id="UP000001188">
    <property type="component" value="Chromosome"/>
</dbReference>
<organism evidence="1 2">
    <name type="scientific">Xanthomonas campestris pv. campestris (strain B100)</name>
    <dbReference type="NCBI Taxonomy" id="509169"/>
    <lineage>
        <taxon>Bacteria</taxon>
        <taxon>Pseudomonadati</taxon>
        <taxon>Pseudomonadota</taxon>
        <taxon>Gammaproteobacteria</taxon>
        <taxon>Lysobacterales</taxon>
        <taxon>Lysobacteraceae</taxon>
        <taxon>Xanthomonas</taxon>
    </lineage>
</organism>
<protein>
    <submittedName>
        <fullName evidence="1">Uncharacterized protein</fullName>
    </submittedName>
</protein>
<name>B0RPT8_XANCB</name>
<proteinExistence type="predicted"/>
<dbReference type="HOGENOM" id="CLU_3049351_0_0_6"/>
<evidence type="ECO:0000313" key="1">
    <source>
        <dbReference type="EMBL" id="CAP50473.1"/>
    </source>
</evidence>
<dbReference type="AlphaFoldDB" id="B0RPT8"/>
<dbReference type="EMBL" id="AM920689">
    <property type="protein sequence ID" value="CAP50473.1"/>
    <property type="molecule type" value="Genomic_DNA"/>
</dbReference>
<reference evidence="1 2" key="1">
    <citation type="journal article" date="2008" name="J. Biotechnol.">
        <title>The genome of Xanthomonas campestris pv. campestris B100 and its use for the reconstruction of metabolic pathways involved in xanthan biosynthesis.</title>
        <authorList>
            <person name="Vorholter F.J."/>
            <person name="Schneiker S."/>
            <person name="Goesmann A."/>
            <person name="Krause L."/>
            <person name="Bekel T."/>
            <person name="Kaiser O."/>
            <person name="Linke B."/>
            <person name="Patschkowski T."/>
            <person name="Ruckert C."/>
            <person name="Schmid J."/>
            <person name="Sidhu V.K."/>
            <person name="Sieber V."/>
            <person name="Tauch A."/>
            <person name="Watt S.A."/>
            <person name="Weisshaar B."/>
            <person name="Becker A."/>
            <person name="Niehaus K."/>
            <person name="Puhler A."/>
        </authorList>
    </citation>
    <scope>NUCLEOTIDE SEQUENCE [LARGE SCALE GENOMIC DNA]</scope>
    <source>
        <strain evidence="1 2">B100</strain>
    </source>
</reference>
<sequence>MYPVRTWCDFDSALANLRAGNLLIAGRHEAGAAGRVSLGLLLSEPRHDRSAVEA</sequence>